<dbReference type="RefSeq" id="WP_013037818.1">
    <property type="nucleotide sequence ID" value="NC_014002.1"/>
</dbReference>
<organism evidence="1 2">
    <name type="scientific">Methanohalophilus mahii (strain ATCC 35705 / DSM 5219 / SLP)</name>
    <dbReference type="NCBI Taxonomy" id="547558"/>
    <lineage>
        <taxon>Archaea</taxon>
        <taxon>Methanobacteriati</taxon>
        <taxon>Methanobacteriota</taxon>
        <taxon>Stenosarchaea group</taxon>
        <taxon>Methanomicrobia</taxon>
        <taxon>Methanosarcinales</taxon>
        <taxon>Methanosarcinaceae</taxon>
        <taxon>Methanohalophilus</taxon>
    </lineage>
</organism>
<dbReference type="Pfam" id="PF17253">
    <property type="entry name" value="DUF5320"/>
    <property type="match status" value="1"/>
</dbReference>
<dbReference type="STRING" id="547558.Mmah_1377"/>
<dbReference type="GeneID" id="8983550"/>
<evidence type="ECO:0008006" key="3">
    <source>
        <dbReference type="Google" id="ProtNLM"/>
    </source>
</evidence>
<gene>
    <name evidence="1" type="ordered locus">Mmah_1377</name>
</gene>
<dbReference type="EMBL" id="CP001994">
    <property type="protein sequence ID" value="ADE36876.1"/>
    <property type="molecule type" value="Genomic_DNA"/>
</dbReference>
<sequence length="106" mass="11677">MPGGNRTGPRGMGPMTGRGAGYCTGYDIPGWQNRLLRANSFRGGFYRFGGPFKQGMGYYRRGPFATPSQPVSLQSELEALEREKDLLSQRIEQLKTQLSGKGSEDV</sequence>
<dbReference type="InterPro" id="IPR035205">
    <property type="entry name" value="DUF5320"/>
</dbReference>
<dbReference type="HOGENOM" id="CLU_136587_0_0_2"/>
<protein>
    <recommendedName>
        <fullName evidence="3">DUF5320 domain-containing protein</fullName>
    </recommendedName>
</protein>
<dbReference type="KEGG" id="mmh:Mmah_1377"/>
<proteinExistence type="predicted"/>
<evidence type="ECO:0000313" key="1">
    <source>
        <dbReference type="EMBL" id="ADE36876.1"/>
    </source>
</evidence>
<dbReference type="OrthoDB" id="142921at2157"/>
<name>D5E6T8_METMS</name>
<keyword evidence="2" id="KW-1185">Reference proteome</keyword>
<dbReference type="AlphaFoldDB" id="D5E6T8"/>
<reference evidence="1 2" key="1">
    <citation type="submission" date="2010-03" db="EMBL/GenBank/DDBJ databases">
        <title>The complete genome of Methanohalophilus mahii DSM 5219.</title>
        <authorList>
            <consortium name="US DOE Joint Genome Institute (JGI-PGF)"/>
            <person name="Lucas S."/>
            <person name="Copeland A."/>
            <person name="Lapidus A."/>
            <person name="Glavina del Rio T."/>
            <person name="Dalin E."/>
            <person name="Tice H."/>
            <person name="Bruce D."/>
            <person name="Goodwin L."/>
            <person name="Pitluck S."/>
            <person name="Kyrpides N."/>
            <person name="Mavromatis K."/>
            <person name="Ivanova N."/>
            <person name="Lykidis A."/>
            <person name="Saunders E."/>
            <person name="Brettin T."/>
            <person name="Detter J.C."/>
            <person name="Han C."/>
            <person name="Land M."/>
            <person name="Hauser L."/>
            <person name="Markowitz V."/>
            <person name="Cheng J.-F."/>
            <person name="Hugenholtz P."/>
            <person name="Woyke T."/>
            <person name="Wu D."/>
            <person name="Spring S."/>
            <person name="Schneider S."/>
            <person name="Schroeder M."/>
            <person name="Klenk H.-P."/>
            <person name="Eisen J.A."/>
        </authorList>
    </citation>
    <scope>NUCLEOTIDE SEQUENCE [LARGE SCALE GENOMIC DNA]</scope>
    <source>
        <strain evidence="2">ATCC 35705 / DSM 5219 / SLP</strain>
    </source>
</reference>
<dbReference type="Proteomes" id="UP000001059">
    <property type="component" value="Chromosome"/>
</dbReference>
<evidence type="ECO:0000313" key="2">
    <source>
        <dbReference type="Proteomes" id="UP000001059"/>
    </source>
</evidence>
<accession>D5E6T8</accession>